<sequence>MKSNDLDFHESLQNTTTTILCNRLKTLRGKLREMNQHDLNKDSFKKVIPQLHNLVGHRDKYVKILASCCIADLLGLFAPDAPFTNSQLKQIFQLYYRQLKILGDPNHDHFSLAFELLETISNTDQIVLFCHLDQDDLITSLASDFIELKASSTVQVHLRTILQLIIESLNTIPDSFIDLLLNNMNKMTIELCDLCSDKLQRYVVLYFSNRLVSNIDELNELKKLHELILKIFENCPKLLLNVVPLLEEELKVENQTIRQIACTCLGVMFSQKGNRWIEFYPHVWKSWCERRHDKIAVIRLEWVEYLGTIIKLDPSTVGIAEQYLVEKLADPDHKVRSCAIKVCGEISIMHLDLLSNSIIKEMGTRCRDKNQLCRQEAIVALAKLFNLHSSRYPEVPTTLLNLLYLGDEEVNIVVEKCLVDYIFPKDEVPAKTKRLVEVYSKLDDRAKNAFHSVLSKMNGTSKNFGTLLEKCLDKQRDEEILEKIIDFLCQRLPDPKKANEAFKKFLNLKDRRLYQIMQKSMSPKSDYQDILKYKKDVKLTLEKHPAVNDVLSIYVNRTFLVIINKNIIEGLLQIIQSKSELSDSAELLIRNISKFYPDLYKTQISNFCTMIQDGINLDETIQALAHGVKVFPDEFPKSPEIVQVLLHLALSGDLLCSQNATVILSKCGYDNECKQILQLADSLTTDYEDLVPKLGSLLALSLHNTALYNQKNQEIMRFIITQVLMKNHTRDSEQDWVEFNELNNESKSKVLGIKILVKPLLVEKNEQIAQSVVKLLKTIILNDGELLKDESTSPATKSHLRLVAGKSLLKLAQQYSIDVLDIHLLGYLVQDSIYNVRNLFVAKLCKYIACKKLPSKYVNLLLLSAVEPDAELLDKVRSFIIRSSKEFQKEQHFAHFVHLLAHHPDFSLEHKDLQQFESYIKFYLEAVCNQENISLLYYISLQLKTIQDRHGKSSNLYIVSELCQLIIREDAAEHNWLLTTYPDKIGISRELFEKLDHNEATENSKKIYLEEIGYSSTRGKKPKQVVRKREKDDEDKENKKKRKEKEMQTPTRKSTRQRKVISPMVEVDSDEDFQ</sequence>
<evidence type="ECO:0000256" key="4">
    <source>
        <dbReference type="ARBA" id="ARBA00023242"/>
    </source>
</evidence>
<keyword evidence="5" id="KW-0131">Cell cycle</keyword>
<dbReference type="Proteomes" id="UP001210925">
    <property type="component" value="Unassembled WGS sequence"/>
</dbReference>
<evidence type="ECO:0000256" key="2">
    <source>
        <dbReference type="ARBA" id="ARBA00022618"/>
    </source>
</evidence>
<evidence type="ECO:0000256" key="3">
    <source>
        <dbReference type="ARBA" id="ARBA00022776"/>
    </source>
</evidence>
<dbReference type="Gene3D" id="1.25.10.10">
    <property type="entry name" value="Leucine-rich Repeat Variant"/>
    <property type="match status" value="1"/>
</dbReference>
<dbReference type="PANTHER" id="PTHR12663">
    <property type="entry name" value="ANDROGEN INDUCED INHIBITOR OF PROLIFERATION AS3 / PDS5-RELATED"/>
    <property type="match status" value="1"/>
</dbReference>
<evidence type="ECO:0000313" key="7">
    <source>
        <dbReference type="EMBL" id="KAJ3259788.1"/>
    </source>
</evidence>
<proteinExistence type="predicted"/>
<dbReference type="EMBL" id="JADGKB010000015">
    <property type="protein sequence ID" value="KAJ3259788.1"/>
    <property type="molecule type" value="Genomic_DNA"/>
</dbReference>
<dbReference type="GO" id="GO:0006281">
    <property type="term" value="P:DNA repair"/>
    <property type="evidence" value="ECO:0007669"/>
    <property type="project" value="TreeGrafter"/>
</dbReference>
<dbReference type="InterPro" id="IPR016024">
    <property type="entry name" value="ARM-type_fold"/>
</dbReference>
<keyword evidence="2" id="KW-0132">Cell division</keyword>
<name>A0AAD5Y9Q5_9FUNG</name>
<feature type="region of interest" description="Disordered" evidence="6">
    <location>
        <begin position="1017"/>
        <end position="1074"/>
    </location>
</feature>
<dbReference type="SUPFAM" id="SSF48371">
    <property type="entry name" value="ARM repeat"/>
    <property type="match status" value="2"/>
</dbReference>
<protein>
    <submittedName>
        <fullName evidence="7">Uncharacterized protein</fullName>
    </submittedName>
</protein>
<comment type="subcellular location">
    <subcellularLocation>
        <location evidence="1">Nucleus</location>
    </subcellularLocation>
</comment>
<dbReference type="GO" id="GO:0005634">
    <property type="term" value="C:nucleus"/>
    <property type="evidence" value="ECO:0007669"/>
    <property type="project" value="UniProtKB-SubCell"/>
</dbReference>
<reference evidence="7" key="1">
    <citation type="submission" date="2020-05" db="EMBL/GenBank/DDBJ databases">
        <title>Phylogenomic resolution of chytrid fungi.</title>
        <authorList>
            <person name="Stajich J.E."/>
            <person name="Amses K."/>
            <person name="Simmons R."/>
            <person name="Seto K."/>
            <person name="Myers J."/>
            <person name="Bonds A."/>
            <person name="Quandt C.A."/>
            <person name="Barry K."/>
            <person name="Liu P."/>
            <person name="Grigoriev I."/>
            <person name="Longcore J.E."/>
            <person name="James T.Y."/>
        </authorList>
    </citation>
    <scope>NUCLEOTIDE SEQUENCE</scope>
    <source>
        <strain evidence="7">PLAUS21</strain>
    </source>
</reference>
<dbReference type="GO" id="GO:0007064">
    <property type="term" value="P:mitotic sister chromatid cohesion"/>
    <property type="evidence" value="ECO:0007669"/>
    <property type="project" value="InterPro"/>
</dbReference>
<gene>
    <name evidence="7" type="ORF">HK103_001679</name>
</gene>
<accession>A0AAD5Y9Q5</accession>
<dbReference type="GO" id="GO:0000785">
    <property type="term" value="C:chromatin"/>
    <property type="evidence" value="ECO:0007669"/>
    <property type="project" value="TreeGrafter"/>
</dbReference>
<dbReference type="InterPro" id="IPR011989">
    <property type="entry name" value="ARM-like"/>
</dbReference>
<evidence type="ECO:0000256" key="1">
    <source>
        <dbReference type="ARBA" id="ARBA00004123"/>
    </source>
</evidence>
<keyword evidence="8" id="KW-1185">Reference proteome</keyword>
<comment type="caution">
    <text evidence="7">The sequence shown here is derived from an EMBL/GenBank/DDBJ whole genome shotgun (WGS) entry which is preliminary data.</text>
</comment>
<evidence type="ECO:0000256" key="6">
    <source>
        <dbReference type="SAM" id="MobiDB-lite"/>
    </source>
</evidence>
<dbReference type="InterPro" id="IPR039776">
    <property type="entry name" value="Pds5"/>
</dbReference>
<dbReference type="AlphaFoldDB" id="A0AAD5Y9Q5"/>
<keyword evidence="3" id="KW-0498">Mitosis</keyword>
<evidence type="ECO:0000256" key="5">
    <source>
        <dbReference type="ARBA" id="ARBA00023306"/>
    </source>
</evidence>
<feature type="compositionally biased region" description="Basic residues" evidence="6">
    <location>
        <begin position="1018"/>
        <end position="1028"/>
    </location>
</feature>
<dbReference type="PANTHER" id="PTHR12663:SF0">
    <property type="entry name" value="PRECOCIOUS DISSOCIATION OF SISTERS 5, ISOFORM A"/>
    <property type="match status" value="1"/>
</dbReference>
<dbReference type="CDD" id="cd19953">
    <property type="entry name" value="PDS5"/>
    <property type="match status" value="1"/>
</dbReference>
<organism evidence="7 8">
    <name type="scientific">Boothiomyces macroporosus</name>
    <dbReference type="NCBI Taxonomy" id="261099"/>
    <lineage>
        <taxon>Eukaryota</taxon>
        <taxon>Fungi</taxon>
        <taxon>Fungi incertae sedis</taxon>
        <taxon>Chytridiomycota</taxon>
        <taxon>Chytridiomycota incertae sedis</taxon>
        <taxon>Chytridiomycetes</taxon>
        <taxon>Rhizophydiales</taxon>
        <taxon>Terramycetaceae</taxon>
        <taxon>Boothiomyces</taxon>
    </lineage>
</organism>
<keyword evidence="4" id="KW-0539">Nucleus</keyword>
<evidence type="ECO:0000313" key="8">
    <source>
        <dbReference type="Proteomes" id="UP001210925"/>
    </source>
</evidence>
<dbReference type="Pfam" id="PF20168">
    <property type="entry name" value="PDS5"/>
    <property type="match status" value="1"/>
</dbReference>
<dbReference type="GO" id="GO:0051301">
    <property type="term" value="P:cell division"/>
    <property type="evidence" value="ECO:0007669"/>
    <property type="project" value="UniProtKB-KW"/>
</dbReference>